<feature type="transmembrane region" description="Helical" evidence="2">
    <location>
        <begin position="217"/>
        <end position="236"/>
    </location>
</feature>
<feature type="transmembrane region" description="Helical" evidence="2">
    <location>
        <begin position="270"/>
        <end position="291"/>
    </location>
</feature>
<sequence length="475" mass="53210">MHRRIIVQTNMDPLTDYSEVYQRLPLKVYLAYGMGHVLNDVCASMWFTYLLVFLHLVLDFTNAQAGALLLIGQVADALATPFVGYYSDQGDDFFICRYGKRKIWHLLGTICVILTFPFIFAPCVGCEDASKWSRMIYYSMFIVIFQFGWAAVQISHLSLIPEISPNEHDRTKLTAIRYAFTVLANVLVYVVTWAVLHLAGNDNNKINWTDAPKFQHIVWGVMSFGAVCSFLFHFLIKEHEQQNGYHDVRGTKVRTDLKELFTDVQVYQVAINYMCSRLFINLTQVFITLYLHEALDMVASSLAVVPLTMYLASLVTSFVVGQINRAAGRKITYTFGAMLGLAACIFIHFGKGKLYTDYLIYLVAALLGSASSIVLVSSLGVTTDLIGTRTNSGAFVYGIMSFTDKLSNGVVVEVIQGLHKDEKNTWFYRDILTYVCGASVILGVAAVMFVKRPLSVSESRRGLLIESDDTGDALN</sequence>
<dbReference type="FunFam" id="1.20.1250.20:FF:000431">
    <property type="entry name" value="Predicted protein"/>
    <property type="match status" value="1"/>
</dbReference>
<accession>A0A6J2YS11</accession>
<dbReference type="GeneID" id="115890079"/>
<evidence type="ECO:0000313" key="3">
    <source>
        <dbReference type="Proteomes" id="UP000504635"/>
    </source>
</evidence>
<feature type="transmembrane region" description="Helical" evidence="2">
    <location>
        <begin position="331"/>
        <end position="349"/>
    </location>
</feature>
<comment type="similarity">
    <text evidence="1">Belongs to the major facilitator superfamily.</text>
</comment>
<feature type="transmembrane region" description="Helical" evidence="2">
    <location>
        <begin position="298"/>
        <end position="319"/>
    </location>
</feature>
<dbReference type="GO" id="GO:0008643">
    <property type="term" value="P:carbohydrate transport"/>
    <property type="evidence" value="ECO:0007669"/>
    <property type="project" value="InterPro"/>
</dbReference>
<dbReference type="Proteomes" id="UP000504635">
    <property type="component" value="Unplaced"/>
</dbReference>
<evidence type="ECO:0000313" key="5">
    <source>
        <dbReference type="RefSeq" id="XP_030766070.1"/>
    </source>
</evidence>
<feature type="transmembrane region" description="Helical" evidence="2">
    <location>
        <begin position="431"/>
        <end position="450"/>
    </location>
</feature>
<feature type="transmembrane region" description="Helical" evidence="2">
    <location>
        <begin position="175"/>
        <end position="196"/>
    </location>
</feature>
<feature type="transmembrane region" description="Helical" evidence="2">
    <location>
        <begin position="37"/>
        <end position="58"/>
    </location>
</feature>
<dbReference type="PANTHER" id="PTHR11328">
    <property type="entry name" value="MAJOR FACILITATOR SUPERFAMILY DOMAIN-CONTAINING PROTEIN"/>
    <property type="match status" value="1"/>
</dbReference>
<feature type="transmembrane region" description="Helical" evidence="2">
    <location>
        <begin position="358"/>
        <end position="381"/>
    </location>
</feature>
<proteinExistence type="inferred from homology"/>
<organism evidence="3 4">
    <name type="scientific">Sitophilus oryzae</name>
    <name type="common">Rice weevil</name>
    <name type="synonym">Curculio oryzae</name>
    <dbReference type="NCBI Taxonomy" id="7048"/>
    <lineage>
        <taxon>Eukaryota</taxon>
        <taxon>Metazoa</taxon>
        <taxon>Ecdysozoa</taxon>
        <taxon>Arthropoda</taxon>
        <taxon>Hexapoda</taxon>
        <taxon>Insecta</taxon>
        <taxon>Pterygota</taxon>
        <taxon>Neoptera</taxon>
        <taxon>Endopterygota</taxon>
        <taxon>Coleoptera</taxon>
        <taxon>Polyphaga</taxon>
        <taxon>Cucujiformia</taxon>
        <taxon>Curculionidae</taxon>
        <taxon>Dryophthorinae</taxon>
        <taxon>Sitophilus</taxon>
    </lineage>
</organism>
<dbReference type="CDD" id="cd17491">
    <property type="entry name" value="MFS_MFSD12"/>
    <property type="match status" value="1"/>
</dbReference>
<keyword evidence="2" id="KW-0812">Transmembrane</keyword>
<feature type="transmembrane region" description="Helical" evidence="2">
    <location>
        <begin position="136"/>
        <end position="155"/>
    </location>
</feature>
<dbReference type="Pfam" id="PF13347">
    <property type="entry name" value="MFS_2"/>
    <property type="match status" value="1"/>
</dbReference>
<keyword evidence="3" id="KW-1185">Reference proteome</keyword>
<evidence type="ECO:0000256" key="1">
    <source>
        <dbReference type="ARBA" id="ARBA00008335"/>
    </source>
</evidence>
<dbReference type="RefSeq" id="XP_030766069.1">
    <property type="nucleotide sequence ID" value="XM_030910209.1"/>
</dbReference>
<dbReference type="GO" id="GO:0005886">
    <property type="term" value="C:plasma membrane"/>
    <property type="evidence" value="ECO:0007669"/>
    <property type="project" value="TreeGrafter"/>
</dbReference>
<name>A0A6J2YS11_SITOR</name>
<reference evidence="4 5" key="1">
    <citation type="submission" date="2025-04" db="UniProtKB">
        <authorList>
            <consortium name="RefSeq"/>
        </authorList>
    </citation>
    <scope>IDENTIFICATION</scope>
    <source>
        <tissue evidence="4 5">Gonads</tissue>
    </source>
</reference>
<keyword evidence="2" id="KW-1133">Transmembrane helix</keyword>
<dbReference type="AlphaFoldDB" id="A0A6J2YS11"/>
<evidence type="ECO:0000256" key="2">
    <source>
        <dbReference type="SAM" id="Phobius"/>
    </source>
</evidence>
<protein>
    <submittedName>
        <fullName evidence="4 5">Major facilitator superfamily domain-containing protein 12-like</fullName>
    </submittedName>
</protein>
<keyword evidence="2" id="KW-0472">Membrane</keyword>
<dbReference type="Gene3D" id="1.20.1250.20">
    <property type="entry name" value="MFS general substrate transporter like domains"/>
    <property type="match status" value="1"/>
</dbReference>
<gene>
    <name evidence="4 5" type="primary">LOC115890079</name>
</gene>
<dbReference type="InterPro" id="IPR039672">
    <property type="entry name" value="MFS_2"/>
</dbReference>
<feature type="transmembrane region" description="Helical" evidence="2">
    <location>
        <begin position="103"/>
        <end position="124"/>
    </location>
</feature>
<dbReference type="InterPro" id="IPR036259">
    <property type="entry name" value="MFS_trans_sf"/>
</dbReference>
<dbReference type="RefSeq" id="XP_030766070.1">
    <property type="nucleotide sequence ID" value="XM_030910210.1"/>
</dbReference>
<dbReference type="OrthoDB" id="1730117at2759"/>
<dbReference type="SUPFAM" id="SSF103473">
    <property type="entry name" value="MFS general substrate transporter"/>
    <property type="match status" value="1"/>
</dbReference>
<evidence type="ECO:0000313" key="4">
    <source>
        <dbReference type="RefSeq" id="XP_030766069.1"/>
    </source>
</evidence>
<dbReference type="GO" id="GO:0015293">
    <property type="term" value="F:symporter activity"/>
    <property type="evidence" value="ECO:0007669"/>
    <property type="project" value="InterPro"/>
</dbReference>
<dbReference type="PANTHER" id="PTHR11328:SF28">
    <property type="entry name" value="MAJOR FACILITATOR SUPERFAMILY DOMAIN-CONTAINING PROTEIN 12"/>
    <property type="match status" value="1"/>
</dbReference>
<dbReference type="KEGG" id="soy:115890079"/>
<feature type="transmembrane region" description="Helical" evidence="2">
    <location>
        <begin position="65"/>
        <end position="83"/>
    </location>
</feature>